<evidence type="ECO:0000313" key="1">
    <source>
        <dbReference type="EMBL" id="SVC16811.1"/>
    </source>
</evidence>
<organism evidence="1">
    <name type="scientific">marine metagenome</name>
    <dbReference type="NCBI Taxonomy" id="408172"/>
    <lineage>
        <taxon>unclassified sequences</taxon>
        <taxon>metagenomes</taxon>
        <taxon>ecological metagenomes</taxon>
    </lineage>
</organism>
<dbReference type="AlphaFoldDB" id="A0A382K2A3"/>
<reference evidence="1" key="1">
    <citation type="submission" date="2018-05" db="EMBL/GenBank/DDBJ databases">
        <authorList>
            <person name="Lanie J.A."/>
            <person name="Ng W.-L."/>
            <person name="Kazmierczak K.M."/>
            <person name="Andrzejewski T.M."/>
            <person name="Davidsen T.M."/>
            <person name="Wayne K.J."/>
            <person name="Tettelin H."/>
            <person name="Glass J.I."/>
            <person name="Rusch D."/>
            <person name="Podicherti R."/>
            <person name="Tsui H.-C.T."/>
            <person name="Winkler M.E."/>
        </authorList>
    </citation>
    <scope>NUCLEOTIDE SEQUENCE</scope>
</reference>
<accession>A0A382K2A3</accession>
<feature type="non-terminal residue" evidence="1">
    <location>
        <position position="81"/>
    </location>
</feature>
<gene>
    <name evidence="1" type="ORF">METZ01_LOCUS269665</name>
</gene>
<sequence>MPKRYVGIKDELEIVENFVGIHDISSKVKLILNGDDVFQVLSEKAEVISELNRKVMLMRSFEYGFVFILAELTKNQHFILA</sequence>
<protein>
    <recommendedName>
        <fullName evidence="2">Aminomethyltransferase folate-binding domain-containing protein</fullName>
    </recommendedName>
</protein>
<proteinExistence type="predicted"/>
<name>A0A382K2A3_9ZZZZ</name>
<evidence type="ECO:0008006" key="2">
    <source>
        <dbReference type="Google" id="ProtNLM"/>
    </source>
</evidence>
<dbReference type="EMBL" id="UINC01077056">
    <property type="protein sequence ID" value="SVC16811.1"/>
    <property type="molecule type" value="Genomic_DNA"/>
</dbReference>